<sequence length="247" mass="26041">MVSTVYLVSGANRGIGLGIVTVLVARPEVVVFAGARNPAAASDLKSLRSKYPGKLHLVKLISADRSDNVAAIEEIKRVAGKLDVIIANAGIAKFFGSVLSTPLDEMREHYEVNVIGTTVLFQSAWPLLKESTKPKFAIISSIGGSITEGASLPAGLLAYGASKAAANFLAMKLHSEHPELVVVDIHPGSVESDMGAFAVENDDVIREGMPLITIEQSVSGVLAVLDAAKREEEGPKLIGYDGAIIPW</sequence>
<reference evidence="4 5" key="1">
    <citation type="journal article" date="2016" name="Mol. Biol. Evol.">
        <title>Comparative Genomics of Early-Diverging Mushroom-Forming Fungi Provides Insights into the Origins of Lignocellulose Decay Capabilities.</title>
        <authorList>
            <person name="Nagy L.G."/>
            <person name="Riley R."/>
            <person name="Tritt A."/>
            <person name="Adam C."/>
            <person name="Daum C."/>
            <person name="Floudas D."/>
            <person name="Sun H."/>
            <person name="Yadav J.S."/>
            <person name="Pangilinan J."/>
            <person name="Larsson K.H."/>
            <person name="Matsuura K."/>
            <person name="Barry K."/>
            <person name="Labutti K."/>
            <person name="Kuo R."/>
            <person name="Ohm R.A."/>
            <person name="Bhattacharya S.S."/>
            <person name="Shirouzu T."/>
            <person name="Yoshinaga Y."/>
            <person name="Martin F.M."/>
            <person name="Grigoriev I.V."/>
            <person name="Hibbett D.S."/>
        </authorList>
    </citation>
    <scope>NUCLEOTIDE SEQUENCE [LARGE SCALE GENOMIC DNA]</scope>
    <source>
        <strain evidence="4 5">TUFC12733</strain>
    </source>
</reference>
<dbReference type="CDD" id="cd05325">
    <property type="entry name" value="carb_red_sniffer_like_SDR_c"/>
    <property type="match status" value="1"/>
</dbReference>
<keyword evidence="3" id="KW-0560">Oxidoreductase</keyword>
<dbReference type="PANTHER" id="PTHR43544:SF7">
    <property type="entry name" value="NADB-LER2"/>
    <property type="match status" value="1"/>
</dbReference>
<dbReference type="InterPro" id="IPR036291">
    <property type="entry name" value="NAD(P)-bd_dom_sf"/>
</dbReference>
<evidence type="ECO:0000256" key="2">
    <source>
        <dbReference type="ARBA" id="ARBA00022857"/>
    </source>
</evidence>
<keyword evidence="5" id="KW-1185">Reference proteome</keyword>
<keyword evidence="2" id="KW-0521">NADP</keyword>
<dbReference type="Gene3D" id="3.40.50.720">
    <property type="entry name" value="NAD(P)-binding Rossmann-like Domain"/>
    <property type="match status" value="1"/>
</dbReference>
<organism evidence="4 5">
    <name type="scientific">Calocera viscosa (strain TUFC12733)</name>
    <dbReference type="NCBI Taxonomy" id="1330018"/>
    <lineage>
        <taxon>Eukaryota</taxon>
        <taxon>Fungi</taxon>
        <taxon>Dikarya</taxon>
        <taxon>Basidiomycota</taxon>
        <taxon>Agaricomycotina</taxon>
        <taxon>Dacrymycetes</taxon>
        <taxon>Dacrymycetales</taxon>
        <taxon>Dacrymycetaceae</taxon>
        <taxon>Calocera</taxon>
    </lineage>
</organism>
<protein>
    <submittedName>
        <fullName evidence="4">NAD(P)-binding protein</fullName>
    </submittedName>
</protein>
<dbReference type="OrthoDB" id="7289984at2759"/>
<gene>
    <name evidence="4" type="ORF">CALVIDRAFT_601545</name>
</gene>
<evidence type="ECO:0000313" key="4">
    <source>
        <dbReference type="EMBL" id="KZO92372.1"/>
    </source>
</evidence>
<evidence type="ECO:0000313" key="5">
    <source>
        <dbReference type="Proteomes" id="UP000076738"/>
    </source>
</evidence>
<dbReference type="InterPro" id="IPR002347">
    <property type="entry name" value="SDR_fam"/>
</dbReference>
<dbReference type="SUPFAM" id="SSF51735">
    <property type="entry name" value="NAD(P)-binding Rossmann-fold domains"/>
    <property type="match status" value="1"/>
</dbReference>
<dbReference type="Proteomes" id="UP000076738">
    <property type="component" value="Unassembled WGS sequence"/>
</dbReference>
<comment type="similarity">
    <text evidence="1">Belongs to the short-chain dehydrogenases/reductases (SDR) family.</text>
</comment>
<dbReference type="GO" id="GO:0016491">
    <property type="term" value="F:oxidoreductase activity"/>
    <property type="evidence" value="ECO:0007669"/>
    <property type="project" value="UniProtKB-KW"/>
</dbReference>
<dbReference type="PRINTS" id="PR00081">
    <property type="entry name" value="GDHRDH"/>
</dbReference>
<dbReference type="PANTHER" id="PTHR43544">
    <property type="entry name" value="SHORT-CHAIN DEHYDROGENASE/REDUCTASE"/>
    <property type="match status" value="1"/>
</dbReference>
<proteinExistence type="inferred from homology"/>
<accession>A0A167I7F1</accession>
<dbReference type="GO" id="GO:0005737">
    <property type="term" value="C:cytoplasm"/>
    <property type="evidence" value="ECO:0007669"/>
    <property type="project" value="TreeGrafter"/>
</dbReference>
<name>A0A167I7F1_CALVF</name>
<dbReference type="InterPro" id="IPR020904">
    <property type="entry name" value="Sc_DH/Rdtase_CS"/>
</dbReference>
<dbReference type="AlphaFoldDB" id="A0A167I7F1"/>
<evidence type="ECO:0000256" key="3">
    <source>
        <dbReference type="ARBA" id="ARBA00023002"/>
    </source>
</evidence>
<dbReference type="EMBL" id="KV417311">
    <property type="protein sequence ID" value="KZO92372.1"/>
    <property type="molecule type" value="Genomic_DNA"/>
</dbReference>
<evidence type="ECO:0000256" key="1">
    <source>
        <dbReference type="ARBA" id="ARBA00006484"/>
    </source>
</evidence>
<dbReference type="PROSITE" id="PS00061">
    <property type="entry name" value="ADH_SHORT"/>
    <property type="match status" value="1"/>
</dbReference>
<dbReference type="InterPro" id="IPR051468">
    <property type="entry name" value="Fungal_SecMetab_SDRs"/>
</dbReference>
<dbReference type="Pfam" id="PF00106">
    <property type="entry name" value="adh_short"/>
    <property type="match status" value="1"/>
</dbReference>